<dbReference type="AlphaFoldDB" id="A0A839EU43"/>
<dbReference type="RefSeq" id="WP_182551487.1">
    <property type="nucleotide sequence ID" value="NZ_JACGXN010000009.1"/>
</dbReference>
<accession>A0A839EU43</accession>
<protein>
    <recommendedName>
        <fullName evidence="3">DUF2971 domain-containing protein</fullName>
    </recommendedName>
</protein>
<dbReference type="Proteomes" id="UP000549052">
    <property type="component" value="Unassembled WGS sequence"/>
</dbReference>
<dbReference type="EMBL" id="JACGXN010000009">
    <property type="protein sequence ID" value="MBA8880866.1"/>
    <property type="molecule type" value="Genomic_DNA"/>
</dbReference>
<sequence length="350" mass="39685">MKVDRCALSEAMREASEKDYLRQQREVQERIGRVFMPGLMRGLDDLFKPSNQFKLVHYTSADVAELIMKNREIWLRSTQYVNDTSEIHHGFALIERLFGLNGKAEQGGSRLLRALDQIHKGVGEAVVPYFRARYDDILNNTFISCVSKHALHEREHGRLSMWRAYGRKSGVALVLNPEPFRSTSDVLKAYSAPVLYGGWDEFIRDMSEVTDKIEASAEKLRFIPAHDLIKIVHMMLLLTVTCIKHPSFVEEQEWRVIYTPTEFHSSVIKPANITIGGISQTINKLSLKDYPRQGLSGIEIPQLIDNVIVGPLGDPVHTRERMIAALIEAGVSDAENKVTLSNIPLRIDGY</sequence>
<name>A0A839EU43_9HYPH</name>
<dbReference type="Pfam" id="PF11185">
    <property type="entry name" value="DUF2971"/>
    <property type="match status" value="1"/>
</dbReference>
<proteinExistence type="predicted"/>
<evidence type="ECO:0000313" key="1">
    <source>
        <dbReference type="EMBL" id="MBA8880866.1"/>
    </source>
</evidence>
<organism evidence="1 2">
    <name type="scientific">Phyllobacterium myrsinacearum</name>
    <dbReference type="NCBI Taxonomy" id="28101"/>
    <lineage>
        <taxon>Bacteria</taxon>
        <taxon>Pseudomonadati</taxon>
        <taxon>Pseudomonadota</taxon>
        <taxon>Alphaproteobacteria</taxon>
        <taxon>Hyphomicrobiales</taxon>
        <taxon>Phyllobacteriaceae</taxon>
        <taxon>Phyllobacterium</taxon>
    </lineage>
</organism>
<evidence type="ECO:0008006" key="3">
    <source>
        <dbReference type="Google" id="ProtNLM"/>
    </source>
</evidence>
<evidence type="ECO:0000313" key="2">
    <source>
        <dbReference type="Proteomes" id="UP000549052"/>
    </source>
</evidence>
<comment type="caution">
    <text evidence="1">The sequence shown here is derived from an EMBL/GenBank/DDBJ whole genome shotgun (WGS) entry which is preliminary data.</text>
</comment>
<keyword evidence="2" id="KW-1185">Reference proteome</keyword>
<reference evidence="1 2" key="1">
    <citation type="submission" date="2020-07" db="EMBL/GenBank/DDBJ databases">
        <title>Genomic Encyclopedia of Type Strains, Phase IV (KMG-V): Genome sequencing to study the core and pangenomes of soil and plant-associated prokaryotes.</title>
        <authorList>
            <person name="Whitman W."/>
        </authorList>
    </citation>
    <scope>NUCLEOTIDE SEQUENCE [LARGE SCALE GENOMIC DNA]</scope>
    <source>
        <strain evidence="1 2">AN3</strain>
    </source>
</reference>
<dbReference type="InterPro" id="IPR021352">
    <property type="entry name" value="DUF2971"/>
</dbReference>
<gene>
    <name evidence="1" type="ORF">FHW16_004591</name>
</gene>